<dbReference type="Proteomes" id="UP000242474">
    <property type="component" value="Unassembled WGS sequence"/>
</dbReference>
<sequence>MGIDSNTFASLLQKLLDFVSRLAVPLVQGIEMHFPASGYMLESSVFWREIATNLIESLPLLFVPGMPDHFYRNYLAACRFMREFGAMFAVSKRDGSASYVDYVDGGCHLASEPSYIEFNRKWQLSAYFSIRKKQIIDAVEGRNREQAADVDSKRFMVRSPELNGRTGGLSANSQPGTPSSAGSLTSLHGNLGASNGSNGLTSSLALDKETIVQMQGELGLHTELATRAILAIRQCWSPSVYIEPLASRFWQLTVQLMLWYQQAADQCIRQLISSNAELGGSSALESTEVDYLLHHIYDIYELKALILEQTRTSSNMVPATVASISTGSSSAFRRNVLDSMEGLVVQMFKPLEETTQSAFSYMAATIVSTSCNNLASQLRRTTSQFRHTNRNPPSSASLFVGKLFAPLSALETKIGDLFSTADGSSLTIGLDTAEEFLKLAKDTLRSKTCEGISREFAKACGEALSSISKTEASLQRLRKSKDGGSTKLDTGIVDNLPVPVGIDMRGKIPKTDNEKIRRQIWLDVTELSRLIEEFGSQPHREFMDFVQLIMPLGP</sequence>
<evidence type="ECO:0000256" key="1">
    <source>
        <dbReference type="SAM" id="MobiDB-lite"/>
    </source>
</evidence>
<dbReference type="EMBL" id="KZ303488">
    <property type="protein sequence ID" value="PIA18823.1"/>
    <property type="molecule type" value="Genomic_DNA"/>
</dbReference>
<feature type="domain" description="COG complex component COG2 C-terminal" evidence="2">
    <location>
        <begin position="209"/>
        <end position="524"/>
    </location>
</feature>
<dbReference type="STRING" id="763665.A0A2G5BIJ9"/>
<dbReference type="InterPro" id="IPR024603">
    <property type="entry name" value="COG_complex_COG2_C"/>
</dbReference>
<dbReference type="Pfam" id="PF12022">
    <property type="entry name" value="COG2_C"/>
    <property type="match status" value="1"/>
</dbReference>
<proteinExistence type="predicted"/>
<reference evidence="3 4" key="1">
    <citation type="journal article" date="2015" name="Genome Biol. Evol.">
        <title>Phylogenomic analyses indicate that early fungi evolved digesting cell walls of algal ancestors of land plants.</title>
        <authorList>
            <person name="Chang Y."/>
            <person name="Wang S."/>
            <person name="Sekimoto S."/>
            <person name="Aerts A.L."/>
            <person name="Choi C."/>
            <person name="Clum A."/>
            <person name="LaButti K.M."/>
            <person name="Lindquist E.A."/>
            <person name="Yee Ngan C."/>
            <person name="Ohm R.A."/>
            <person name="Salamov A.A."/>
            <person name="Grigoriev I.V."/>
            <person name="Spatafora J.W."/>
            <person name="Berbee M.L."/>
        </authorList>
    </citation>
    <scope>NUCLEOTIDE SEQUENCE [LARGE SCALE GENOMIC DNA]</scope>
    <source>
        <strain evidence="3 4">NRRL 1564</strain>
    </source>
</reference>
<feature type="region of interest" description="Disordered" evidence="1">
    <location>
        <begin position="163"/>
        <end position="188"/>
    </location>
</feature>
<dbReference type="GO" id="GO:0006891">
    <property type="term" value="P:intra-Golgi vesicle-mediated transport"/>
    <property type="evidence" value="ECO:0007669"/>
    <property type="project" value="TreeGrafter"/>
</dbReference>
<dbReference type="PANTHER" id="PTHR12961">
    <property type="entry name" value="CONSERVED OLIGOMERIC GOLGI COMPLEX COMPONENT 2"/>
    <property type="match status" value="1"/>
</dbReference>
<evidence type="ECO:0000313" key="4">
    <source>
        <dbReference type="Proteomes" id="UP000242474"/>
    </source>
</evidence>
<dbReference type="GO" id="GO:0007030">
    <property type="term" value="P:Golgi organization"/>
    <property type="evidence" value="ECO:0007669"/>
    <property type="project" value="InterPro"/>
</dbReference>
<organism evidence="3 4">
    <name type="scientific">Coemansia reversa (strain ATCC 12441 / NRRL 1564)</name>
    <dbReference type="NCBI Taxonomy" id="763665"/>
    <lineage>
        <taxon>Eukaryota</taxon>
        <taxon>Fungi</taxon>
        <taxon>Fungi incertae sedis</taxon>
        <taxon>Zoopagomycota</taxon>
        <taxon>Kickxellomycotina</taxon>
        <taxon>Kickxellomycetes</taxon>
        <taxon>Kickxellales</taxon>
        <taxon>Kickxellaceae</taxon>
        <taxon>Coemansia</taxon>
    </lineage>
</organism>
<evidence type="ECO:0000259" key="2">
    <source>
        <dbReference type="Pfam" id="PF12022"/>
    </source>
</evidence>
<feature type="compositionally biased region" description="Polar residues" evidence="1">
    <location>
        <begin position="169"/>
        <end position="185"/>
    </location>
</feature>
<gene>
    <name evidence="3" type="ORF">COEREDRAFT_79385</name>
</gene>
<dbReference type="GO" id="GO:0016020">
    <property type="term" value="C:membrane"/>
    <property type="evidence" value="ECO:0007669"/>
    <property type="project" value="InterPro"/>
</dbReference>
<accession>A0A2G5BIJ9</accession>
<dbReference type="GO" id="GO:0015031">
    <property type="term" value="P:protein transport"/>
    <property type="evidence" value="ECO:0007669"/>
    <property type="project" value="InterPro"/>
</dbReference>
<name>A0A2G5BIJ9_COERN</name>
<evidence type="ECO:0000313" key="3">
    <source>
        <dbReference type="EMBL" id="PIA18823.1"/>
    </source>
</evidence>
<protein>
    <recommendedName>
        <fullName evidence="2">COG complex component COG2 C-terminal domain-containing protein</fullName>
    </recommendedName>
</protein>
<dbReference type="GO" id="GO:0017119">
    <property type="term" value="C:Golgi transport complex"/>
    <property type="evidence" value="ECO:0007669"/>
    <property type="project" value="TreeGrafter"/>
</dbReference>
<dbReference type="PANTHER" id="PTHR12961:SF0">
    <property type="entry name" value="CONSERVED OLIGOMERIC GOLGI COMPLEX SUBUNIT 2"/>
    <property type="match status" value="1"/>
</dbReference>
<dbReference type="OrthoDB" id="332281at2759"/>
<keyword evidence="4" id="KW-1185">Reference proteome</keyword>
<dbReference type="InterPro" id="IPR009316">
    <property type="entry name" value="COG2"/>
</dbReference>
<dbReference type="AlphaFoldDB" id="A0A2G5BIJ9"/>